<evidence type="ECO:0000256" key="1">
    <source>
        <dbReference type="ARBA" id="ARBA00022741"/>
    </source>
</evidence>
<reference evidence="5" key="1">
    <citation type="journal article" date="2018" name="Nat. Microbiol.">
        <title>Leveraging single-cell genomics to expand the fungal tree of life.</title>
        <authorList>
            <person name="Ahrendt S.R."/>
            <person name="Quandt C.A."/>
            <person name="Ciobanu D."/>
            <person name="Clum A."/>
            <person name="Salamov A."/>
            <person name="Andreopoulos B."/>
            <person name="Cheng J.F."/>
            <person name="Woyke T."/>
            <person name="Pelin A."/>
            <person name="Henrissat B."/>
            <person name="Reynolds N.K."/>
            <person name="Benny G.L."/>
            <person name="Smith M.E."/>
            <person name="James T.Y."/>
            <person name="Grigoriev I.V."/>
        </authorList>
    </citation>
    <scope>NUCLEOTIDE SEQUENCE [LARGE SCALE GENOMIC DNA]</scope>
    <source>
        <strain evidence="5">Baker2002</strain>
    </source>
</reference>
<accession>A0A4P9Z8W1</accession>
<comment type="similarity">
    <text evidence="3">Belongs to the KTI12 family.</text>
</comment>
<dbReference type="Gene3D" id="3.40.50.300">
    <property type="entry name" value="P-loop containing nucleotide triphosphate hydrolases"/>
    <property type="match status" value="1"/>
</dbReference>
<dbReference type="AlphaFoldDB" id="A0A4P9Z8W1"/>
<dbReference type="Pfam" id="PF08433">
    <property type="entry name" value="KTI12"/>
    <property type="match status" value="1"/>
</dbReference>
<evidence type="ECO:0000313" key="5">
    <source>
        <dbReference type="Proteomes" id="UP000268321"/>
    </source>
</evidence>
<keyword evidence="5" id="KW-1185">Reference proteome</keyword>
<dbReference type="Proteomes" id="UP000268321">
    <property type="component" value="Unassembled WGS sequence"/>
</dbReference>
<proteinExistence type="inferred from homology"/>
<evidence type="ECO:0000256" key="3">
    <source>
        <dbReference type="ARBA" id="ARBA00025768"/>
    </source>
</evidence>
<dbReference type="SUPFAM" id="SSF52540">
    <property type="entry name" value="P-loop containing nucleoside triphosphate hydrolases"/>
    <property type="match status" value="1"/>
</dbReference>
<gene>
    <name evidence="4" type="ORF">METBISCDRAFT_32227</name>
</gene>
<keyword evidence="1" id="KW-0547">Nucleotide-binding</keyword>
<dbReference type="InterPro" id="IPR027417">
    <property type="entry name" value="P-loop_NTPase"/>
</dbReference>
<dbReference type="EMBL" id="ML004900">
    <property type="protein sequence ID" value="RKP28401.1"/>
    <property type="molecule type" value="Genomic_DNA"/>
</dbReference>
<evidence type="ECO:0000313" key="4">
    <source>
        <dbReference type="EMBL" id="RKP28401.1"/>
    </source>
</evidence>
<name>A0A4P9Z8W1_9ASCO</name>
<organism evidence="4 5">
    <name type="scientific">Metschnikowia bicuspidata</name>
    <dbReference type="NCBI Taxonomy" id="27322"/>
    <lineage>
        <taxon>Eukaryota</taxon>
        <taxon>Fungi</taxon>
        <taxon>Dikarya</taxon>
        <taxon>Ascomycota</taxon>
        <taxon>Saccharomycotina</taxon>
        <taxon>Pichiomycetes</taxon>
        <taxon>Metschnikowiaceae</taxon>
        <taxon>Metschnikowia</taxon>
    </lineage>
</organism>
<sequence>MPLVLFTGYPCSGKTTWAQKLVSELEARIKEAQAEKAPGYNYKIVYHSDESLGISHSAYTESVTEKHARGTQISAVRRDLSRTTIVILDSLAYIKGFRYQLFCEAKGMTTPNCVIQVMNPLAKCLKWNETSPNTWPVELMKQLEMRYEEPIPASRWDLPLFAVVSDEPNEHLPVDSIWDALVLKRPPPPNSATLVKSTSGNDYLQALDKKTLNIVSLIVSNLRDGGGRVIIDRGANLFVGLPANGVSTSQLQRIRRTFVSLNRMRSIDLDRIETLFVEYVNKSLDE</sequence>
<keyword evidence="2" id="KW-0067">ATP-binding</keyword>
<dbReference type="PANTHER" id="PTHR12435">
    <property type="match status" value="1"/>
</dbReference>
<dbReference type="InterPro" id="IPR013641">
    <property type="entry name" value="KTI12/PSTK"/>
</dbReference>
<protein>
    <submittedName>
        <fullName evidence="4">Chromatin associated protein KTI12</fullName>
    </submittedName>
</protein>
<dbReference type="GO" id="GO:0005524">
    <property type="term" value="F:ATP binding"/>
    <property type="evidence" value="ECO:0007669"/>
    <property type="project" value="UniProtKB-KW"/>
</dbReference>
<evidence type="ECO:0000256" key="2">
    <source>
        <dbReference type="ARBA" id="ARBA00022840"/>
    </source>
</evidence>
<dbReference type="OrthoDB" id="9972657at2759"/>